<reference evidence="15 16" key="1">
    <citation type="submission" date="2019-05" db="EMBL/GenBank/DDBJ databases">
        <authorList>
            <consortium name="Pathogen Informatics"/>
        </authorList>
    </citation>
    <scope>NUCLEOTIDE SEQUENCE [LARGE SCALE GENOMIC DNA]</scope>
    <source>
        <strain evidence="15 16">NCTC11429</strain>
    </source>
</reference>
<organism evidence="15 16">
    <name type="scientific">Sphingobacterium thalpophilum</name>
    <dbReference type="NCBI Taxonomy" id="259"/>
    <lineage>
        <taxon>Bacteria</taxon>
        <taxon>Pseudomonadati</taxon>
        <taxon>Bacteroidota</taxon>
        <taxon>Sphingobacteriia</taxon>
        <taxon>Sphingobacteriales</taxon>
        <taxon>Sphingobacteriaceae</taxon>
        <taxon>Sphingobacterium</taxon>
    </lineage>
</organism>
<evidence type="ECO:0000259" key="13">
    <source>
        <dbReference type="Pfam" id="PF02875"/>
    </source>
</evidence>
<dbReference type="Pfam" id="PF08245">
    <property type="entry name" value="Mur_ligase_M"/>
    <property type="match status" value="1"/>
</dbReference>
<dbReference type="SUPFAM" id="SSF53623">
    <property type="entry name" value="MurD-like peptide ligases, catalytic domain"/>
    <property type="match status" value="1"/>
</dbReference>
<comment type="subcellular location">
    <subcellularLocation>
        <location evidence="10 11">Cytoplasm</location>
    </subcellularLocation>
</comment>
<feature type="domain" description="Mur ligase C-terminal" evidence="13">
    <location>
        <begin position="307"/>
        <end position="422"/>
    </location>
</feature>
<dbReference type="GO" id="GO:0047480">
    <property type="term" value="F:UDP-N-acetylmuramoyl-tripeptide-D-alanyl-D-alanine ligase activity"/>
    <property type="evidence" value="ECO:0007669"/>
    <property type="project" value="UniProtKB-UniRule"/>
</dbReference>
<feature type="binding site" evidence="10">
    <location>
        <begin position="97"/>
        <end position="103"/>
    </location>
    <ligand>
        <name>ATP</name>
        <dbReference type="ChEBI" id="CHEBI:30616"/>
    </ligand>
</feature>
<sequence length="433" mass="47953">MDIQSLYQIYKQYPNITTDTRKIEKDSIFFALKGANFNGNTFAAQALEIGAKYVVIDEEIYKAGEEYILVNDVLQALQELAKHHRRQLDIPVIGVTGTNGKTTTKELLYSVVSQKYKTYATKGNLNNHIGVPLTVLAIDESVEIAIIEMGANHLKEIAFLCDIAQPTHGLISNVGKAHLEGFGSFEGVKKTKGELYDWLQDHEGILFLQADNPHLKEMAAARKISKTITYGFSEDNDVIGKLLKATPLLQIAWKRKGEERVYEVDTQLTGSYNTENFLAAIAVGLHFAISAEAINKGIEGYAPTNNRSQIMNTAYNTVICDYYNANATSMAAALDNIRVIEAQKKAIILGDMFELGAESFAEHRKLVEQVKTVDADRKIFVGKAFFEHCHEGAEFYETTDQARAALETNPVKGATVLLKASRGMAFENLIGVL</sequence>
<evidence type="ECO:0000256" key="1">
    <source>
        <dbReference type="ARBA" id="ARBA00022490"/>
    </source>
</evidence>
<dbReference type="PANTHER" id="PTHR43024">
    <property type="entry name" value="UDP-N-ACETYLMURAMOYL-TRIPEPTIDE--D-ALANYL-D-ALANINE LIGASE"/>
    <property type="match status" value="1"/>
</dbReference>
<dbReference type="STRING" id="1123265.GCA_000686625_04420"/>
<evidence type="ECO:0000256" key="3">
    <source>
        <dbReference type="ARBA" id="ARBA00022618"/>
    </source>
</evidence>
<keyword evidence="4 10" id="KW-0547">Nucleotide-binding</keyword>
<comment type="catalytic activity">
    <reaction evidence="10 11">
        <text>D-alanyl-D-alanine + UDP-N-acetyl-alpha-D-muramoyl-L-alanyl-gamma-D-glutamyl-meso-2,6-diaminopimelate + ATP = UDP-N-acetyl-alpha-D-muramoyl-L-alanyl-gamma-D-glutamyl-meso-2,6-diaminopimeloyl-D-alanyl-D-alanine + ADP + phosphate + H(+)</text>
        <dbReference type="Rhea" id="RHEA:28374"/>
        <dbReference type="ChEBI" id="CHEBI:15378"/>
        <dbReference type="ChEBI" id="CHEBI:30616"/>
        <dbReference type="ChEBI" id="CHEBI:43474"/>
        <dbReference type="ChEBI" id="CHEBI:57822"/>
        <dbReference type="ChEBI" id="CHEBI:61386"/>
        <dbReference type="ChEBI" id="CHEBI:83905"/>
        <dbReference type="ChEBI" id="CHEBI:456216"/>
        <dbReference type="EC" id="6.3.2.10"/>
    </reaction>
</comment>
<evidence type="ECO:0000256" key="6">
    <source>
        <dbReference type="ARBA" id="ARBA00022960"/>
    </source>
</evidence>
<name>A0A4U9USM0_9SPHI</name>
<dbReference type="Gene3D" id="3.40.1190.10">
    <property type="entry name" value="Mur-like, catalytic domain"/>
    <property type="match status" value="1"/>
</dbReference>
<keyword evidence="1 10" id="KW-0963">Cytoplasm</keyword>
<evidence type="ECO:0000256" key="9">
    <source>
        <dbReference type="ARBA" id="ARBA00023316"/>
    </source>
</evidence>
<keyword evidence="9 10" id="KW-0961">Cell wall biogenesis/degradation</keyword>
<dbReference type="Pfam" id="PF02875">
    <property type="entry name" value="Mur_ligase_C"/>
    <property type="match status" value="1"/>
</dbReference>
<keyword evidence="6 10" id="KW-0133">Cell shape</keyword>
<keyword evidence="3 10" id="KW-0132">Cell division</keyword>
<accession>A0A4U9USM0</accession>
<evidence type="ECO:0000259" key="12">
    <source>
        <dbReference type="Pfam" id="PF01225"/>
    </source>
</evidence>
<dbReference type="UniPathway" id="UPA00219"/>
<dbReference type="HAMAP" id="MF_02019">
    <property type="entry name" value="MurF"/>
    <property type="match status" value="1"/>
</dbReference>
<dbReference type="GO" id="GO:0051301">
    <property type="term" value="P:cell division"/>
    <property type="evidence" value="ECO:0007669"/>
    <property type="project" value="UniProtKB-KW"/>
</dbReference>
<dbReference type="InterPro" id="IPR051046">
    <property type="entry name" value="MurCDEF_CellWall_CoF430Synth"/>
</dbReference>
<dbReference type="GO" id="GO:0009252">
    <property type="term" value="P:peptidoglycan biosynthetic process"/>
    <property type="evidence" value="ECO:0007669"/>
    <property type="project" value="UniProtKB-UniRule"/>
</dbReference>
<evidence type="ECO:0000313" key="16">
    <source>
        <dbReference type="Proteomes" id="UP000308196"/>
    </source>
</evidence>
<dbReference type="RefSeq" id="WP_028071034.1">
    <property type="nucleotide sequence ID" value="NZ_CP141191.1"/>
</dbReference>
<dbReference type="InterPro" id="IPR005863">
    <property type="entry name" value="UDP-N-AcMur_synth"/>
</dbReference>
<dbReference type="InterPro" id="IPR004101">
    <property type="entry name" value="Mur_ligase_C"/>
</dbReference>
<dbReference type="Gene3D" id="3.40.1390.10">
    <property type="entry name" value="MurE/MurF, N-terminal domain"/>
    <property type="match status" value="1"/>
</dbReference>
<keyword evidence="7 10" id="KW-0573">Peptidoglycan synthesis</keyword>
<evidence type="ECO:0000256" key="10">
    <source>
        <dbReference type="HAMAP-Rule" id="MF_02019"/>
    </source>
</evidence>
<dbReference type="GO" id="GO:0005524">
    <property type="term" value="F:ATP binding"/>
    <property type="evidence" value="ECO:0007669"/>
    <property type="project" value="UniProtKB-UniRule"/>
</dbReference>
<gene>
    <name evidence="10 15" type="primary">murF</name>
    <name evidence="15" type="ORF">NCTC11429_01769</name>
</gene>
<comment type="pathway">
    <text evidence="10 11">Cell wall biogenesis; peptidoglycan biosynthesis.</text>
</comment>
<dbReference type="InterPro" id="IPR036615">
    <property type="entry name" value="Mur_ligase_C_dom_sf"/>
</dbReference>
<evidence type="ECO:0000256" key="7">
    <source>
        <dbReference type="ARBA" id="ARBA00022984"/>
    </source>
</evidence>
<dbReference type="InterPro" id="IPR036565">
    <property type="entry name" value="Mur-like_cat_sf"/>
</dbReference>
<dbReference type="InterPro" id="IPR035911">
    <property type="entry name" value="MurE/MurF_N"/>
</dbReference>
<dbReference type="InterPro" id="IPR000713">
    <property type="entry name" value="Mur_ligase_N"/>
</dbReference>
<feature type="domain" description="Mur ligase central" evidence="14">
    <location>
        <begin position="95"/>
        <end position="283"/>
    </location>
</feature>
<dbReference type="Pfam" id="PF01225">
    <property type="entry name" value="Mur_ligase"/>
    <property type="match status" value="1"/>
</dbReference>
<dbReference type="GO" id="GO:0008360">
    <property type="term" value="P:regulation of cell shape"/>
    <property type="evidence" value="ECO:0007669"/>
    <property type="project" value="UniProtKB-KW"/>
</dbReference>
<dbReference type="AlphaFoldDB" id="A0A4U9USM0"/>
<evidence type="ECO:0000256" key="8">
    <source>
        <dbReference type="ARBA" id="ARBA00023306"/>
    </source>
</evidence>
<protein>
    <recommendedName>
        <fullName evidence="10 11">UDP-N-acetylmuramoyl-tripeptide--D-alanyl-D-alanine ligase</fullName>
        <ecNumber evidence="10 11">6.3.2.10</ecNumber>
    </recommendedName>
    <alternativeName>
        <fullName evidence="10">D-alanyl-D-alanine-adding enzyme</fullName>
    </alternativeName>
</protein>
<dbReference type="EC" id="6.3.2.10" evidence="10 11"/>
<dbReference type="PANTHER" id="PTHR43024:SF1">
    <property type="entry name" value="UDP-N-ACETYLMURAMOYL-TRIPEPTIDE--D-ALANYL-D-ALANINE LIGASE"/>
    <property type="match status" value="1"/>
</dbReference>
<evidence type="ECO:0000313" key="15">
    <source>
        <dbReference type="EMBL" id="VTR36855.1"/>
    </source>
</evidence>
<keyword evidence="2 10" id="KW-0436">Ligase</keyword>
<comment type="similarity">
    <text evidence="10">Belongs to the MurCDEF family. MurF subfamily.</text>
</comment>
<dbReference type="Gene3D" id="3.90.190.20">
    <property type="entry name" value="Mur ligase, C-terminal domain"/>
    <property type="match status" value="1"/>
</dbReference>
<dbReference type="GO" id="GO:0005737">
    <property type="term" value="C:cytoplasm"/>
    <property type="evidence" value="ECO:0007669"/>
    <property type="project" value="UniProtKB-SubCell"/>
</dbReference>
<dbReference type="SUPFAM" id="SSF53244">
    <property type="entry name" value="MurD-like peptide ligases, peptide-binding domain"/>
    <property type="match status" value="1"/>
</dbReference>
<keyword evidence="5 10" id="KW-0067">ATP-binding</keyword>
<dbReference type="GO" id="GO:0071555">
    <property type="term" value="P:cell wall organization"/>
    <property type="evidence" value="ECO:0007669"/>
    <property type="project" value="UniProtKB-KW"/>
</dbReference>
<evidence type="ECO:0000256" key="11">
    <source>
        <dbReference type="RuleBase" id="RU004136"/>
    </source>
</evidence>
<dbReference type="Proteomes" id="UP000308196">
    <property type="component" value="Chromosome"/>
</dbReference>
<feature type="domain" description="Mur ligase N-terminal catalytic" evidence="12">
    <location>
        <begin position="15"/>
        <end position="84"/>
    </location>
</feature>
<dbReference type="GeneID" id="78462520"/>
<evidence type="ECO:0000256" key="2">
    <source>
        <dbReference type="ARBA" id="ARBA00022598"/>
    </source>
</evidence>
<dbReference type="GO" id="GO:0008766">
    <property type="term" value="F:UDP-N-acetylmuramoylalanyl-D-glutamyl-2,6-diaminopimelate-D-alanyl-D-alanine ligase activity"/>
    <property type="evidence" value="ECO:0007669"/>
    <property type="project" value="RHEA"/>
</dbReference>
<keyword evidence="8 10" id="KW-0131">Cell cycle</keyword>
<evidence type="ECO:0000256" key="5">
    <source>
        <dbReference type="ARBA" id="ARBA00022840"/>
    </source>
</evidence>
<evidence type="ECO:0000259" key="14">
    <source>
        <dbReference type="Pfam" id="PF08245"/>
    </source>
</evidence>
<proteinExistence type="inferred from homology"/>
<comment type="function">
    <text evidence="10 11">Involved in cell wall formation. Catalyzes the final step in the synthesis of UDP-N-acetylmuramoyl-pentapeptide, the precursor of murein.</text>
</comment>
<dbReference type="KEGG" id="stha:NCTC11429_01769"/>
<dbReference type="EMBL" id="LR590484">
    <property type="protein sequence ID" value="VTR36855.1"/>
    <property type="molecule type" value="Genomic_DNA"/>
</dbReference>
<dbReference type="InterPro" id="IPR013221">
    <property type="entry name" value="Mur_ligase_cen"/>
</dbReference>
<dbReference type="SUPFAM" id="SSF63418">
    <property type="entry name" value="MurE/MurF N-terminal domain"/>
    <property type="match status" value="1"/>
</dbReference>
<dbReference type="NCBIfam" id="TIGR01143">
    <property type="entry name" value="murF"/>
    <property type="match status" value="1"/>
</dbReference>
<evidence type="ECO:0000256" key="4">
    <source>
        <dbReference type="ARBA" id="ARBA00022741"/>
    </source>
</evidence>